<dbReference type="PANTHER" id="PTHR14739:SF9">
    <property type="entry name" value="MICROTUBULE-ASSOCIATED PROTEIN 9"/>
    <property type="match status" value="1"/>
</dbReference>
<evidence type="ECO:0000313" key="3">
    <source>
        <dbReference type="WBParaSite" id="MBELARI_LOCUS11085"/>
    </source>
</evidence>
<keyword evidence="2" id="KW-1185">Reference proteome</keyword>
<proteinExistence type="predicted"/>
<name>A0AAF3EAX9_9BILA</name>
<dbReference type="Proteomes" id="UP000887575">
    <property type="component" value="Unassembled WGS sequence"/>
</dbReference>
<accession>A0AAF3EAX9</accession>
<feature type="compositionally biased region" description="Basic and acidic residues" evidence="1">
    <location>
        <begin position="255"/>
        <end position="327"/>
    </location>
</feature>
<dbReference type="PANTHER" id="PTHR14739">
    <property type="entry name" value="MICROTUBULE-ASSOCIATED PROTEIN 9"/>
    <property type="match status" value="1"/>
</dbReference>
<dbReference type="GO" id="GO:1902412">
    <property type="term" value="P:regulation of mitotic cytokinesis"/>
    <property type="evidence" value="ECO:0007669"/>
    <property type="project" value="TreeGrafter"/>
</dbReference>
<reference evidence="3" key="1">
    <citation type="submission" date="2024-02" db="UniProtKB">
        <authorList>
            <consortium name="WormBaseParasite"/>
        </authorList>
    </citation>
    <scope>IDENTIFICATION</scope>
</reference>
<dbReference type="WBParaSite" id="MBELARI_LOCUS11085">
    <property type="protein sequence ID" value="MBELARI_LOCUS11085"/>
    <property type="gene ID" value="MBELARI_LOCUS11085"/>
</dbReference>
<organism evidence="2 3">
    <name type="scientific">Mesorhabditis belari</name>
    <dbReference type="NCBI Taxonomy" id="2138241"/>
    <lineage>
        <taxon>Eukaryota</taxon>
        <taxon>Metazoa</taxon>
        <taxon>Ecdysozoa</taxon>
        <taxon>Nematoda</taxon>
        <taxon>Chromadorea</taxon>
        <taxon>Rhabditida</taxon>
        <taxon>Rhabditina</taxon>
        <taxon>Rhabditomorpha</taxon>
        <taxon>Rhabditoidea</taxon>
        <taxon>Rhabditidae</taxon>
        <taxon>Mesorhabditinae</taxon>
        <taxon>Mesorhabditis</taxon>
    </lineage>
</organism>
<feature type="compositionally biased region" description="Basic and acidic residues" evidence="1">
    <location>
        <begin position="334"/>
        <end position="366"/>
    </location>
</feature>
<dbReference type="GO" id="GO:0000281">
    <property type="term" value="P:mitotic cytokinesis"/>
    <property type="evidence" value="ECO:0007669"/>
    <property type="project" value="InterPro"/>
</dbReference>
<feature type="compositionally biased region" description="Low complexity" evidence="1">
    <location>
        <begin position="457"/>
        <end position="468"/>
    </location>
</feature>
<feature type="compositionally biased region" description="Basic and acidic residues" evidence="1">
    <location>
        <begin position="177"/>
        <end position="188"/>
    </location>
</feature>
<feature type="region of interest" description="Disordered" evidence="1">
    <location>
        <begin position="21"/>
        <end position="214"/>
    </location>
</feature>
<dbReference type="GO" id="GO:0000235">
    <property type="term" value="C:astral microtubule"/>
    <property type="evidence" value="ECO:0007669"/>
    <property type="project" value="TreeGrafter"/>
</dbReference>
<feature type="compositionally biased region" description="Basic and acidic residues" evidence="1">
    <location>
        <begin position="69"/>
        <end position="79"/>
    </location>
</feature>
<feature type="compositionally biased region" description="Polar residues" evidence="1">
    <location>
        <begin position="132"/>
        <end position="147"/>
    </location>
</feature>
<feature type="compositionally biased region" description="Basic and acidic residues" evidence="1">
    <location>
        <begin position="149"/>
        <end position="161"/>
    </location>
</feature>
<sequence>MTEPPKSRSLNFTLEELLGLTLKENGGESVRTESSGRPPTRHGRESLSQAPESSSTSTRRSSEQNGDFSLREIEQKENGADEEFLNKLNSLRRRSLVSTKLPAEGDHRQIPLRTPIEESQEFPELSLDFRNSHQTTIKASRPSTSESTHTFKVEEEEKTTPKAETNGKSVKMNGAAEKAEKATKDTPKRFTSSLTGPPNPGSAHERWLRQKIEAERERKIKEKEKAEKKKIEDIERKKEAKKLFEKWKNHFEEKLKARRQSEKEKRQLEKQEKEEQMKDADKTYQAWKRDKLEKEKQEVIENGKKKEKLQVREKQKDEERALKHKEAQSAFEAWCREKREQEENAEVKQREEKDLNSRRKEAENEYKKALADEAYATWLQLKEEEFVFEKTSLAEGMLIRSASSIPWVPPSNTVPRTFTPTNRPRRRSLDAPRRSIPSHRAPFSTRFGLHPIPPPTQTSTKSTTRRAQSAKNFRIIRSFLV</sequence>
<protein>
    <submittedName>
        <fullName evidence="3">Microtubule-associated protein 9</fullName>
    </submittedName>
</protein>
<dbReference type="InterPro" id="IPR026106">
    <property type="entry name" value="MAP9"/>
</dbReference>
<feature type="region of interest" description="Disordered" evidence="1">
    <location>
        <begin position="255"/>
        <end position="366"/>
    </location>
</feature>
<dbReference type="AlphaFoldDB" id="A0AAF3EAX9"/>
<evidence type="ECO:0000256" key="1">
    <source>
        <dbReference type="SAM" id="MobiDB-lite"/>
    </source>
</evidence>
<dbReference type="GO" id="GO:0008017">
    <property type="term" value="F:microtubule binding"/>
    <property type="evidence" value="ECO:0007669"/>
    <property type="project" value="TreeGrafter"/>
</dbReference>
<feature type="region of interest" description="Disordered" evidence="1">
    <location>
        <begin position="411"/>
        <end position="468"/>
    </location>
</feature>
<dbReference type="GO" id="GO:0090307">
    <property type="term" value="P:mitotic spindle assembly"/>
    <property type="evidence" value="ECO:0007669"/>
    <property type="project" value="TreeGrafter"/>
</dbReference>
<feature type="compositionally biased region" description="Basic and acidic residues" evidence="1">
    <location>
        <begin position="203"/>
        <end position="214"/>
    </location>
</feature>
<evidence type="ECO:0000313" key="2">
    <source>
        <dbReference type="Proteomes" id="UP000887575"/>
    </source>
</evidence>